<accession>A0ABP0PEC7</accession>
<feature type="domain" description="HD" evidence="2">
    <location>
        <begin position="14"/>
        <end position="93"/>
    </location>
</feature>
<feature type="coiled-coil region" evidence="1">
    <location>
        <begin position="331"/>
        <end position="368"/>
    </location>
</feature>
<dbReference type="PANTHER" id="PTHR40202">
    <property type="match status" value="1"/>
</dbReference>
<dbReference type="Proteomes" id="UP001642464">
    <property type="component" value="Unassembled WGS sequence"/>
</dbReference>
<feature type="non-terminal residue" evidence="3">
    <location>
        <position position="1"/>
    </location>
</feature>
<evidence type="ECO:0000313" key="4">
    <source>
        <dbReference type="Proteomes" id="UP001642464"/>
    </source>
</evidence>
<keyword evidence="4" id="KW-1185">Reference proteome</keyword>
<evidence type="ECO:0000313" key="3">
    <source>
        <dbReference type="EMBL" id="CAK9074370.1"/>
    </source>
</evidence>
<organism evidence="3 4">
    <name type="scientific">Durusdinium trenchii</name>
    <dbReference type="NCBI Taxonomy" id="1381693"/>
    <lineage>
        <taxon>Eukaryota</taxon>
        <taxon>Sar</taxon>
        <taxon>Alveolata</taxon>
        <taxon>Dinophyceae</taxon>
        <taxon>Suessiales</taxon>
        <taxon>Symbiodiniaceae</taxon>
        <taxon>Durusdinium</taxon>
    </lineage>
</organism>
<dbReference type="InterPro" id="IPR006674">
    <property type="entry name" value="HD_domain"/>
</dbReference>
<evidence type="ECO:0000256" key="1">
    <source>
        <dbReference type="SAM" id="Coils"/>
    </source>
</evidence>
<dbReference type="InterPro" id="IPR052567">
    <property type="entry name" value="OP_Dioxygenase"/>
</dbReference>
<dbReference type="GO" id="GO:0051213">
    <property type="term" value="F:dioxygenase activity"/>
    <property type="evidence" value="ECO:0007669"/>
    <property type="project" value="UniProtKB-KW"/>
</dbReference>
<keyword evidence="3" id="KW-0560">Oxidoreductase</keyword>
<dbReference type="EMBL" id="CAXAMM010035524">
    <property type="protein sequence ID" value="CAK9074370.1"/>
    <property type="molecule type" value="Genomic_DNA"/>
</dbReference>
<protein>
    <submittedName>
        <fullName evidence="3">2-amino-1-hydroxyethylphosphonate dioxygenase (Glycine-forming) (Di-iron oxygenase) (Nonheme iron-dependent oxygenase)</fullName>
    </submittedName>
</protein>
<dbReference type="Pfam" id="PF01966">
    <property type="entry name" value="HD"/>
    <property type="match status" value="1"/>
</dbReference>
<dbReference type="SUPFAM" id="SSF109604">
    <property type="entry name" value="HD-domain/PDEase-like"/>
    <property type="match status" value="1"/>
</dbReference>
<evidence type="ECO:0000259" key="2">
    <source>
        <dbReference type="Pfam" id="PF01966"/>
    </source>
</evidence>
<reference evidence="3 4" key="1">
    <citation type="submission" date="2024-02" db="EMBL/GenBank/DDBJ databases">
        <authorList>
            <person name="Chen Y."/>
            <person name="Shah S."/>
            <person name="Dougan E. K."/>
            <person name="Thang M."/>
            <person name="Chan C."/>
        </authorList>
    </citation>
    <scope>NUCLEOTIDE SEQUENCE [LARGE SCALE GENOMIC DNA]</scope>
</reference>
<comment type="caution">
    <text evidence="3">The sequence shown here is derived from an EMBL/GenBank/DDBJ whole genome shotgun (WGS) entry which is preliminary data.</text>
</comment>
<gene>
    <name evidence="3" type="ORF">SCF082_LOCUS36216</name>
</gene>
<dbReference type="Gene3D" id="1.10.3210.10">
    <property type="entry name" value="Hypothetical protein af1432"/>
    <property type="match status" value="1"/>
</dbReference>
<keyword evidence="3" id="KW-0223">Dioxygenase</keyword>
<sequence length="455" mass="50469">HGCGDYIGEEISQLEHALQAADLAQRSGLGQEATIAALLHDVGHLLGMDDPSSARMEDCGVVDHEKLGGQWLQSLGFSQKVCDLVARHVDGKRYLCAVRKDYHKTLSEASKTTLRHQGGPMTAEEANAFEKEELHKIIVAMRHWDEAAKVKGYEIRARRSSDLVTSDLSKAKRQQQRAGAGCETTLYAMEAYQQTSDIIGVGASSKMKGHSLSVFLPESNLGKERRSRAEVAVDAGLIRVHSETSILEQLMSLTSSSSHKMGPLAKEKFVMSAAQIVLFTPSNMSCARAPAPKVERGGIPVPAQRRQRTFRSENRLLFKLWREMSDQREELRKSEVQKKQNAEMMAELQKELDQLEQSECALADLEGKMKRRPVAEGSAQDPDLAVPCLRVARKALHGDEGLGYISVPEGMVLVITTTEYEGQTLWYFGYSMNEPTASGWMKASDTRAFQREEFG</sequence>
<proteinExistence type="predicted"/>
<name>A0ABP0PEC7_9DINO</name>
<dbReference type="PANTHER" id="PTHR40202:SF1">
    <property type="entry name" value="HD DOMAIN-CONTAINING PROTEIN"/>
    <property type="match status" value="1"/>
</dbReference>
<keyword evidence="1" id="KW-0175">Coiled coil</keyword>